<name>A0ABP3JUG2_9BACI</name>
<organism evidence="1 2">
    <name type="scientific">Alkalibacillus silvisoli</name>
    <dbReference type="NCBI Taxonomy" id="392823"/>
    <lineage>
        <taxon>Bacteria</taxon>
        <taxon>Bacillati</taxon>
        <taxon>Bacillota</taxon>
        <taxon>Bacilli</taxon>
        <taxon>Bacillales</taxon>
        <taxon>Bacillaceae</taxon>
        <taxon>Alkalibacillus</taxon>
    </lineage>
</organism>
<dbReference type="Proteomes" id="UP001500740">
    <property type="component" value="Unassembled WGS sequence"/>
</dbReference>
<evidence type="ECO:0000313" key="2">
    <source>
        <dbReference type="Proteomes" id="UP001500740"/>
    </source>
</evidence>
<gene>
    <name evidence="1" type="ORF">GCM10008935_18570</name>
</gene>
<protein>
    <recommendedName>
        <fullName evidence="3">Aspartyl-phosphate phosphatase Spo0E family protein</fullName>
    </recommendedName>
</protein>
<reference evidence="2" key="1">
    <citation type="journal article" date="2019" name="Int. J. Syst. Evol. Microbiol.">
        <title>The Global Catalogue of Microorganisms (GCM) 10K type strain sequencing project: providing services to taxonomists for standard genome sequencing and annotation.</title>
        <authorList>
            <consortium name="The Broad Institute Genomics Platform"/>
            <consortium name="The Broad Institute Genome Sequencing Center for Infectious Disease"/>
            <person name="Wu L."/>
            <person name="Ma J."/>
        </authorList>
    </citation>
    <scope>NUCLEOTIDE SEQUENCE [LARGE SCALE GENOMIC DNA]</scope>
    <source>
        <strain evidence="2">JCM 14193</strain>
    </source>
</reference>
<keyword evidence="2" id="KW-1185">Reference proteome</keyword>
<sequence length="49" mass="5552">MHRRTLQELKEDADIMANHGTVAVNVKELKDLIRVYEEANYGSGSCKCD</sequence>
<dbReference type="EMBL" id="BAAACZ010000015">
    <property type="protein sequence ID" value="GAA0463213.1"/>
    <property type="molecule type" value="Genomic_DNA"/>
</dbReference>
<comment type="caution">
    <text evidence="1">The sequence shown here is derived from an EMBL/GenBank/DDBJ whole genome shotgun (WGS) entry which is preliminary data.</text>
</comment>
<evidence type="ECO:0000313" key="1">
    <source>
        <dbReference type="EMBL" id="GAA0463213.1"/>
    </source>
</evidence>
<proteinExistence type="predicted"/>
<evidence type="ECO:0008006" key="3">
    <source>
        <dbReference type="Google" id="ProtNLM"/>
    </source>
</evidence>
<accession>A0ABP3JUG2</accession>